<accession>A0A517SFL4</accession>
<dbReference type="KEGG" id="ccos:Pan44_29640"/>
<name>A0A517SFL4_9PLAN</name>
<dbReference type="PANTHER" id="PTHR47623">
    <property type="entry name" value="OS09G0287300 PROTEIN"/>
    <property type="match status" value="1"/>
</dbReference>
<dbReference type="SUPFAM" id="SSF53254">
    <property type="entry name" value="Phosphoglycerate mutase-like"/>
    <property type="match status" value="1"/>
</dbReference>
<dbReference type="RefSeq" id="WP_145030738.1">
    <property type="nucleotide sequence ID" value="NZ_CP036271.1"/>
</dbReference>
<dbReference type="AlphaFoldDB" id="A0A517SFL4"/>
<reference evidence="2 3" key="1">
    <citation type="submission" date="2019-02" db="EMBL/GenBank/DDBJ databases">
        <title>Deep-cultivation of Planctomycetes and their phenomic and genomic characterization uncovers novel biology.</title>
        <authorList>
            <person name="Wiegand S."/>
            <person name="Jogler M."/>
            <person name="Boedeker C."/>
            <person name="Pinto D."/>
            <person name="Vollmers J."/>
            <person name="Rivas-Marin E."/>
            <person name="Kohn T."/>
            <person name="Peeters S.H."/>
            <person name="Heuer A."/>
            <person name="Rast P."/>
            <person name="Oberbeckmann S."/>
            <person name="Bunk B."/>
            <person name="Jeske O."/>
            <person name="Meyerdierks A."/>
            <person name="Storesund J.E."/>
            <person name="Kallscheuer N."/>
            <person name="Luecker S."/>
            <person name="Lage O.M."/>
            <person name="Pohl T."/>
            <person name="Merkel B.J."/>
            <person name="Hornburger P."/>
            <person name="Mueller R.-W."/>
            <person name="Bruemmer F."/>
            <person name="Labrenz M."/>
            <person name="Spormann A.M."/>
            <person name="Op den Camp H."/>
            <person name="Overmann J."/>
            <person name="Amann R."/>
            <person name="Jetten M.S.M."/>
            <person name="Mascher T."/>
            <person name="Medema M.H."/>
            <person name="Devos D.P."/>
            <person name="Kaster A.-K."/>
            <person name="Ovreas L."/>
            <person name="Rohde M."/>
            <person name="Galperin M.Y."/>
            <person name="Jogler C."/>
        </authorList>
    </citation>
    <scope>NUCLEOTIDE SEQUENCE [LARGE SCALE GENOMIC DNA]</scope>
    <source>
        <strain evidence="2 3">Pan44</strain>
    </source>
</reference>
<sequence>MAALYRTLLLMRHAKSSWDNPAWTDHDRPLNDRGDRDAPRMAQILKDRGLTPSHIVSSTANRAKTTAEIVAESISFAGQIVLEPRLYLASPNDWDVIVKQFPDEHETILCVGHNPGLEQVLRKWSGEEIEMPTAAIAIVDVTVSQWDQYDRHGLTVSDVLRPREVQ</sequence>
<dbReference type="InParanoid" id="A0A517SFL4"/>
<dbReference type="CDD" id="cd07067">
    <property type="entry name" value="HP_PGM_like"/>
    <property type="match status" value="1"/>
</dbReference>
<dbReference type="Proteomes" id="UP000315700">
    <property type="component" value="Chromosome"/>
</dbReference>
<gene>
    <name evidence="2" type="ORF">Pan44_29640</name>
</gene>
<proteinExistence type="predicted"/>
<dbReference type="OrthoDB" id="9781415at2"/>
<dbReference type="InterPro" id="IPR029033">
    <property type="entry name" value="His_PPase_superfam"/>
</dbReference>
<protein>
    <submittedName>
        <fullName evidence="2">Phosphoglycerate mutase</fullName>
    </submittedName>
</protein>
<organism evidence="2 3">
    <name type="scientific">Caulifigura coniformis</name>
    <dbReference type="NCBI Taxonomy" id="2527983"/>
    <lineage>
        <taxon>Bacteria</taxon>
        <taxon>Pseudomonadati</taxon>
        <taxon>Planctomycetota</taxon>
        <taxon>Planctomycetia</taxon>
        <taxon>Planctomycetales</taxon>
        <taxon>Planctomycetaceae</taxon>
        <taxon>Caulifigura</taxon>
    </lineage>
</organism>
<dbReference type="InterPro" id="IPR013078">
    <property type="entry name" value="His_Pase_superF_clade-1"/>
</dbReference>
<dbReference type="EMBL" id="CP036271">
    <property type="protein sequence ID" value="QDT54924.1"/>
    <property type="molecule type" value="Genomic_DNA"/>
</dbReference>
<feature type="binding site" evidence="1">
    <location>
        <position position="62"/>
    </location>
    <ligand>
        <name>substrate</name>
    </ligand>
</feature>
<dbReference type="Pfam" id="PF00300">
    <property type="entry name" value="His_Phos_1"/>
    <property type="match status" value="1"/>
</dbReference>
<dbReference type="Gene3D" id="3.40.50.1240">
    <property type="entry name" value="Phosphoglycerate mutase-like"/>
    <property type="match status" value="1"/>
</dbReference>
<evidence type="ECO:0000256" key="1">
    <source>
        <dbReference type="PIRSR" id="PIRSR613078-2"/>
    </source>
</evidence>
<evidence type="ECO:0000313" key="2">
    <source>
        <dbReference type="EMBL" id="QDT54924.1"/>
    </source>
</evidence>
<evidence type="ECO:0000313" key="3">
    <source>
        <dbReference type="Proteomes" id="UP000315700"/>
    </source>
</evidence>
<dbReference type="PANTHER" id="PTHR47623:SF1">
    <property type="entry name" value="OS09G0287300 PROTEIN"/>
    <property type="match status" value="1"/>
</dbReference>
<keyword evidence="3" id="KW-1185">Reference proteome</keyword>